<keyword evidence="2" id="KW-1185">Reference proteome</keyword>
<gene>
    <name evidence="1" type="ORF">FXF68_02270</name>
</gene>
<evidence type="ECO:0000313" key="2">
    <source>
        <dbReference type="Proteomes" id="UP000323505"/>
    </source>
</evidence>
<comment type="caution">
    <text evidence="1">The sequence shown here is derived from an EMBL/GenBank/DDBJ whole genome shotgun (WGS) entry which is preliminary data.</text>
</comment>
<dbReference type="RefSeq" id="WP_148757219.1">
    <property type="nucleotide sequence ID" value="NZ_VSRQ01000001.1"/>
</dbReference>
<dbReference type="EMBL" id="VSRQ01000001">
    <property type="protein sequence ID" value="TYK52618.1"/>
    <property type="molecule type" value="Genomic_DNA"/>
</dbReference>
<organism evidence="1 2">
    <name type="scientific">Actinomadura decatromicini</name>
    <dbReference type="NCBI Taxonomy" id="2604572"/>
    <lineage>
        <taxon>Bacteria</taxon>
        <taxon>Bacillati</taxon>
        <taxon>Actinomycetota</taxon>
        <taxon>Actinomycetes</taxon>
        <taxon>Streptosporangiales</taxon>
        <taxon>Thermomonosporaceae</taxon>
        <taxon>Actinomadura</taxon>
    </lineage>
</organism>
<accession>A0A5D3FX35</accession>
<name>A0A5D3FX35_9ACTN</name>
<proteinExistence type="predicted"/>
<protein>
    <submittedName>
        <fullName evidence="1">Uncharacterized protein</fullName>
    </submittedName>
</protein>
<dbReference type="Proteomes" id="UP000323505">
    <property type="component" value="Unassembled WGS sequence"/>
</dbReference>
<evidence type="ECO:0000313" key="1">
    <source>
        <dbReference type="EMBL" id="TYK52618.1"/>
    </source>
</evidence>
<sequence length="357" mass="39134">MRPISHLADRDDAIAYAAFHTFVSPAMRAAARVPLRRARHAGRACLAPTGDGWCAECEETVDDLLMESSAKLRRALGGEMPKTRAGQPVREMVLVCEHLTSADARNEDAATWAMKLRRAEGGDEPWLRAAWAQLVHYPLLHLEERTRRADAVRRGASARPDRDLRQAAWAAPLRGDPAALELLIVLVFRVRRRVPDPFHVPDDLRERHRLTRTEASRRLGTALVALRAANPGFFAANIGEPVTGHAAKPPVDPQDSITTVVEQARARATLTRLLTARADEPMRRAARRRSYRHLIAAICALGTGRRAAPVAMAVRELGVTPTQAARMVRRLAILVAAAGLEWTDQAVEAEPVGAGAL</sequence>
<reference evidence="1 2" key="1">
    <citation type="submission" date="2019-08" db="EMBL/GenBank/DDBJ databases">
        <title>Actinomadura sp. nov. CYP1-5 isolated from mountain soil.</title>
        <authorList>
            <person name="Songsumanus A."/>
            <person name="Kuncharoen N."/>
            <person name="Kudo T."/>
            <person name="Yuki M."/>
            <person name="Igarashi Y."/>
            <person name="Tanasupawat S."/>
        </authorList>
    </citation>
    <scope>NUCLEOTIDE SEQUENCE [LARGE SCALE GENOMIC DNA]</scope>
    <source>
        <strain evidence="1 2">CYP1-5</strain>
    </source>
</reference>
<dbReference type="AlphaFoldDB" id="A0A5D3FX35"/>